<dbReference type="RefSeq" id="WP_378751128.1">
    <property type="nucleotide sequence ID" value="NZ_JBHSSV010000004.1"/>
</dbReference>
<evidence type="ECO:0000313" key="4">
    <source>
        <dbReference type="Proteomes" id="UP001597042"/>
    </source>
</evidence>
<protein>
    <submittedName>
        <fullName evidence="3">Phosphatase PAP2 family protein</fullName>
    </submittedName>
</protein>
<sequence length="226" mass="23917">MSDTPKKADAAALRVVPLVVTGGVLLLLAAGLGLWLFVRGDQPFAIDVWWNSLLVDAWFPALQAISLAMNFLGGGWFAVLVVPIGGAIILILLRKPWSAAYYIAAQAVSAGVVQILKHTFGRARPEEIAILSDYGSFPSGHVAGAATLATALFVLVPRVGMIVVGAAWVFLMAFSRTYLHAHWLSDTLGGALVGVGAALVVAAVFVRPLERERRVSPRGHAADGDR</sequence>
<dbReference type="Gene3D" id="1.20.144.10">
    <property type="entry name" value="Phosphatidic acid phosphatase type 2/haloperoxidase"/>
    <property type="match status" value="1"/>
</dbReference>
<keyword evidence="1" id="KW-0812">Transmembrane</keyword>
<feature type="transmembrane region" description="Helical" evidence="1">
    <location>
        <begin position="187"/>
        <end position="206"/>
    </location>
</feature>
<evidence type="ECO:0000256" key="1">
    <source>
        <dbReference type="SAM" id="Phobius"/>
    </source>
</evidence>
<organism evidence="3 4">
    <name type="scientific">Microbacterium koreense</name>
    <dbReference type="NCBI Taxonomy" id="323761"/>
    <lineage>
        <taxon>Bacteria</taxon>
        <taxon>Bacillati</taxon>
        <taxon>Actinomycetota</taxon>
        <taxon>Actinomycetes</taxon>
        <taxon>Micrococcales</taxon>
        <taxon>Microbacteriaceae</taxon>
        <taxon>Microbacterium</taxon>
    </lineage>
</organism>
<keyword evidence="1" id="KW-0472">Membrane</keyword>
<evidence type="ECO:0000259" key="2">
    <source>
        <dbReference type="SMART" id="SM00014"/>
    </source>
</evidence>
<dbReference type="SUPFAM" id="SSF48317">
    <property type="entry name" value="Acid phosphatase/Vanadium-dependent haloperoxidase"/>
    <property type="match status" value="1"/>
</dbReference>
<keyword evidence="1" id="KW-1133">Transmembrane helix</keyword>
<dbReference type="Pfam" id="PF01569">
    <property type="entry name" value="PAP2"/>
    <property type="match status" value="1"/>
</dbReference>
<keyword evidence="4" id="KW-1185">Reference proteome</keyword>
<feature type="domain" description="Phosphatidic acid phosphatase type 2/haloperoxidase" evidence="2">
    <location>
        <begin position="99"/>
        <end position="202"/>
    </location>
</feature>
<comment type="caution">
    <text evidence="3">The sequence shown here is derived from an EMBL/GenBank/DDBJ whole genome shotgun (WGS) entry which is preliminary data.</text>
</comment>
<evidence type="ECO:0000313" key="3">
    <source>
        <dbReference type="EMBL" id="MFD0780695.1"/>
    </source>
</evidence>
<dbReference type="PANTHER" id="PTHR14969:SF13">
    <property type="entry name" value="AT30094P"/>
    <property type="match status" value="1"/>
</dbReference>
<feature type="transmembrane region" description="Helical" evidence="1">
    <location>
        <begin position="12"/>
        <end position="36"/>
    </location>
</feature>
<gene>
    <name evidence="3" type="ORF">ACFQZV_05200</name>
</gene>
<feature type="transmembrane region" description="Helical" evidence="1">
    <location>
        <begin position="75"/>
        <end position="93"/>
    </location>
</feature>
<reference evidence="4" key="1">
    <citation type="journal article" date="2019" name="Int. J. Syst. Evol. Microbiol.">
        <title>The Global Catalogue of Microorganisms (GCM) 10K type strain sequencing project: providing services to taxonomists for standard genome sequencing and annotation.</title>
        <authorList>
            <consortium name="The Broad Institute Genomics Platform"/>
            <consortium name="The Broad Institute Genome Sequencing Center for Infectious Disease"/>
            <person name="Wu L."/>
            <person name="Ma J."/>
        </authorList>
    </citation>
    <scope>NUCLEOTIDE SEQUENCE [LARGE SCALE GENOMIC DNA]</scope>
    <source>
        <strain evidence="4">CCUG 50754</strain>
    </source>
</reference>
<dbReference type="EMBL" id="JBHTIM010000001">
    <property type="protein sequence ID" value="MFD0780695.1"/>
    <property type="molecule type" value="Genomic_DNA"/>
</dbReference>
<accession>A0ABW2ZQF3</accession>
<name>A0ABW2ZQF3_9MICO</name>
<dbReference type="InterPro" id="IPR036938">
    <property type="entry name" value="PAP2/HPO_sf"/>
</dbReference>
<dbReference type="InterPro" id="IPR000326">
    <property type="entry name" value="PAP2/HPO"/>
</dbReference>
<proteinExistence type="predicted"/>
<dbReference type="PANTHER" id="PTHR14969">
    <property type="entry name" value="SPHINGOSINE-1-PHOSPHATE PHOSPHOHYDROLASE"/>
    <property type="match status" value="1"/>
</dbReference>
<dbReference type="Proteomes" id="UP001597042">
    <property type="component" value="Unassembled WGS sequence"/>
</dbReference>
<dbReference type="SMART" id="SM00014">
    <property type="entry name" value="acidPPc"/>
    <property type="match status" value="1"/>
</dbReference>